<reference evidence="3 4" key="1">
    <citation type="submission" date="2018-09" db="EMBL/GenBank/DDBJ databases">
        <title>The draft genome of Acinetobacter spp. strains.</title>
        <authorList>
            <person name="Qin J."/>
            <person name="Feng Y."/>
            <person name="Zong Z."/>
        </authorList>
    </citation>
    <scope>NUCLEOTIDE SEQUENCE [LARGE SCALE GENOMIC DNA]</scope>
    <source>
        <strain evidence="3 4">WCHAc060002</strain>
    </source>
</reference>
<evidence type="ECO:0000313" key="3">
    <source>
        <dbReference type="EMBL" id="RKG55681.1"/>
    </source>
</evidence>
<gene>
    <name evidence="3" type="ORF">D7V64_00845</name>
</gene>
<feature type="domain" description="Glycosyl transferase family 1" evidence="2">
    <location>
        <begin position="213"/>
        <end position="332"/>
    </location>
</feature>
<evidence type="ECO:0000313" key="4">
    <source>
        <dbReference type="Proteomes" id="UP000281084"/>
    </source>
</evidence>
<proteinExistence type="predicted"/>
<comment type="caution">
    <text evidence="3">The sequence shown here is derived from an EMBL/GenBank/DDBJ whole genome shotgun (WGS) entry which is preliminary data.</text>
</comment>
<name>A0A3A8GPB9_9GAMM</name>
<evidence type="ECO:0000259" key="2">
    <source>
        <dbReference type="Pfam" id="PF00534"/>
    </source>
</evidence>
<sequence length="400" mass="46136">MTTQKPILIEISRLIFRLIKGKTITGIDRVTLAYIKHYAKHAQAVLSYKGSVHILTQVQSEKLFQILCQNQPKLLHSSFFNVLTEYVFKNESDYSQYAGCVYLNLNHKGIESKSYIRKIQQLQLKTVFFVHDLIPVNYPEYCRAQEQAKHALRIRHMLQVGYAIIVNSAFTKAELLQFAQTQKLTAPPITVALLSSDLHHLLAPPKLLPVLQHKKYFVVLATIEARKNHLLLLQIWQRLIQQLGEDAPYLVLVGQRGWEADQVFNLLDRCELVKRRVIECSSSCDVELKATLLNSQALLFPSFVEGFGLPLVEALSLGVPVIASDIEVFREIGQGVPEFIDTLDTKLWYDMILEYNKNASLLRQDQLLRMKHYQHWEWQDHFNAIQHVIEPEELVEAECH</sequence>
<organism evidence="3 4">
    <name type="scientific">Acinetobacter cumulans</name>
    <dbReference type="NCBI Taxonomy" id="2136182"/>
    <lineage>
        <taxon>Bacteria</taxon>
        <taxon>Pseudomonadati</taxon>
        <taxon>Pseudomonadota</taxon>
        <taxon>Gammaproteobacteria</taxon>
        <taxon>Moraxellales</taxon>
        <taxon>Moraxellaceae</taxon>
        <taxon>Acinetobacter</taxon>
    </lineage>
</organism>
<evidence type="ECO:0000256" key="1">
    <source>
        <dbReference type="ARBA" id="ARBA00022679"/>
    </source>
</evidence>
<dbReference type="EMBL" id="RAXZ01000001">
    <property type="protein sequence ID" value="RKG55681.1"/>
    <property type="molecule type" value="Genomic_DNA"/>
</dbReference>
<dbReference type="PANTHER" id="PTHR46401:SF2">
    <property type="entry name" value="GLYCOSYLTRANSFERASE WBBK-RELATED"/>
    <property type="match status" value="1"/>
</dbReference>
<dbReference type="Pfam" id="PF00534">
    <property type="entry name" value="Glycos_transf_1"/>
    <property type="match status" value="1"/>
</dbReference>
<keyword evidence="1 3" id="KW-0808">Transferase</keyword>
<dbReference type="AlphaFoldDB" id="A0A3A8GPB9"/>
<dbReference type="GO" id="GO:0016757">
    <property type="term" value="F:glycosyltransferase activity"/>
    <property type="evidence" value="ECO:0007669"/>
    <property type="project" value="InterPro"/>
</dbReference>
<dbReference type="InterPro" id="IPR001296">
    <property type="entry name" value="Glyco_trans_1"/>
</dbReference>
<accession>A0A3A8GPB9</accession>
<dbReference type="PANTHER" id="PTHR46401">
    <property type="entry name" value="GLYCOSYLTRANSFERASE WBBK-RELATED"/>
    <property type="match status" value="1"/>
</dbReference>
<dbReference type="SUPFAM" id="SSF53756">
    <property type="entry name" value="UDP-Glycosyltransferase/glycogen phosphorylase"/>
    <property type="match status" value="1"/>
</dbReference>
<protein>
    <submittedName>
        <fullName evidence="3">Glycosyltransferase family 1 protein</fullName>
    </submittedName>
</protein>
<dbReference type="Proteomes" id="UP000281084">
    <property type="component" value="Unassembled WGS sequence"/>
</dbReference>
<dbReference type="CDD" id="cd03809">
    <property type="entry name" value="GT4_MtfB-like"/>
    <property type="match status" value="1"/>
</dbReference>
<dbReference type="RefSeq" id="WP_120366529.1">
    <property type="nucleotide sequence ID" value="NZ_RAXZ01000001.1"/>
</dbReference>
<dbReference type="Gene3D" id="3.40.50.2000">
    <property type="entry name" value="Glycogen Phosphorylase B"/>
    <property type="match status" value="1"/>
</dbReference>